<comment type="caution">
    <text evidence="1">The sequence shown here is derived from an EMBL/GenBank/DDBJ whole genome shotgun (WGS) entry which is preliminary data.</text>
</comment>
<dbReference type="EMBL" id="JAPNKA010000001">
    <property type="protein sequence ID" value="MCY1076795.1"/>
    <property type="molecule type" value="Genomic_DNA"/>
</dbReference>
<organism evidence="1 2">
    <name type="scientific">Archangium lansingense</name>
    <dbReference type="NCBI Taxonomy" id="2995310"/>
    <lineage>
        <taxon>Bacteria</taxon>
        <taxon>Pseudomonadati</taxon>
        <taxon>Myxococcota</taxon>
        <taxon>Myxococcia</taxon>
        <taxon>Myxococcales</taxon>
        <taxon>Cystobacterineae</taxon>
        <taxon>Archangiaceae</taxon>
        <taxon>Archangium</taxon>
    </lineage>
</organism>
<sequence length="126" mass="13122">MKKWVACMAIAVCGCGGNNLVGTWKGSVTGWDVTVNVKEQVSSSVVVMTGVLSTNKATCFNNATLSGSLAETSVKFGAVGSGSQSSDTVIQIDGEYDGDEIKGYFEAVSITNACNQARTPITLTRQ</sequence>
<evidence type="ECO:0000313" key="1">
    <source>
        <dbReference type="EMBL" id="MCY1076795.1"/>
    </source>
</evidence>
<dbReference type="RefSeq" id="WP_267535658.1">
    <property type="nucleotide sequence ID" value="NZ_JAPNKA010000001.1"/>
</dbReference>
<protein>
    <recommendedName>
        <fullName evidence="3">Lipoprotein</fullName>
    </recommendedName>
</protein>
<dbReference type="Proteomes" id="UP001207654">
    <property type="component" value="Unassembled WGS sequence"/>
</dbReference>
<reference evidence="1 2" key="1">
    <citation type="submission" date="2022-11" db="EMBL/GenBank/DDBJ databases">
        <title>Minimal conservation of predation-associated metabolite biosynthetic gene clusters underscores biosynthetic potential of Myxococcota including descriptions for ten novel species: Archangium lansinium sp. nov., Myxococcus landrumus sp. nov., Nannocystis bai.</title>
        <authorList>
            <person name="Ahearne A."/>
            <person name="Stevens C."/>
            <person name="Phillips K."/>
        </authorList>
    </citation>
    <scope>NUCLEOTIDE SEQUENCE [LARGE SCALE GENOMIC DNA]</scope>
    <source>
        <strain evidence="1 2">MIWBW</strain>
    </source>
</reference>
<name>A0ABT4A576_9BACT</name>
<gene>
    <name evidence="1" type="ORF">OV287_20140</name>
</gene>
<evidence type="ECO:0008006" key="3">
    <source>
        <dbReference type="Google" id="ProtNLM"/>
    </source>
</evidence>
<accession>A0ABT4A576</accession>
<keyword evidence="2" id="KW-1185">Reference proteome</keyword>
<dbReference type="PROSITE" id="PS51257">
    <property type="entry name" value="PROKAR_LIPOPROTEIN"/>
    <property type="match status" value="1"/>
</dbReference>
<proteinExistence type="predicted"/>
<evidence type="ECO:0000313" key="2">
    <source>
        <dbReference type="Proteomes" id="UP001207654"/>
    </source>
</evidence>